<dbReference type="Pfam" id="PF24880">
    <property type="entry name" value="DUF7738"/>
    <property type="match status" value="1"/>
</dbReference>
<organism evidence="2 3">
    <name type="scientific">Kaistella carnis</name>
    <dbReference type="NCBI Taxonomy" id="1241979"/>
    <lineage>
        <taxon>Bacteria</taxon>
        <taxon>Pseudomonadati</taxon>
        <taxon>Bacteroidota</taxon>
        <taxon>Flavobacteriia</taxon>
        <taxon>Flavobacteriales</taxon>
        <taxon>Weeksellaceae</taxon>
        <taxon>Chryseobacterium group</taxon>
        <taxon>Kaistella</taxon>
    </lineage>
</organism>
<dbReference type="AlphaFoldDB" id="A0A3G8XHU4"/>
<evidence type="ECO:0000313" key="2">
    <source>
        <dbReference type="EMBL" id="AZI32952.1"/>
    </source>
</evidence>
<feature type="domain" description="DUF7738" evidence="1">
    <location>
        <begin position="31"/>
        <end position="193"/>
    </location>
</feature>
<protein>
    <recommendedName>
        <fullName evidence="1">DUF7738 domain-containing protein</fullName>
    </recommendedName>
</protein>
<evidence type="ECO:0000259" key="1">
    <source>
        <dbReference type="Pfam" id="PF24880"/>
    </source>
</evidence>
<name>A0A3G8XHU4_9FLAO</name>
<dbReference type="OrthoDB" id="787791at2"/>
<sequence>MKITITFILITLLMSCTENKAQKTEVSNAEFSLSDCGGTYKGKPLPFGKPIEEWEKLFGKPTRKQYDVVFIWDNLGVIIWNVGTTKDDEYSPDYEIRKYDQLYIFFSNLDSPSGKKGKLKFVDEFDFFEAQRKYQEKHKIQGTQNLELFDINENGEFQNIELIKQFLIYPALSYKKSISIDGSAINPGISLKELNKKRKSKDLEILSFRDNNLDGNNQWGDTKEEDGEYWNNEKRDMCPSQSTFIRNIAQFSNHELEFIKVEYYDKND</sequence>
<dbReference type="KEGG" id="ccas:EIB73_07100"/>
<gene>
    <name evidence="2" type="ORF">EIB73_07100</name>
</gene>
<evidence type="ECO:0000313" key="3">
    <source>
        <dbReference type="Proteomes" id="UP000270185"/>
    </source>
</evidence>
<accession>A0A3G8XHU4</accession>
<reference evidence="3" key="1">
    <citation type="submission" date="2018-11" db="EMBL/GenBank/DDBJ databases">
        <title>Proposal to divide the Flavobacteriaceae and reorganize its genera based on Amino Acid Identity values calculated from whole genome sequences.</title>
        <authorList>
            <person name="Nicholson A.C."/>
            <person name="Gulvik C.A."/>
            <person name="Whitney A.M."/>
            <person name="Humrighouse B.W."/>
            <person name="Bell M."/>
            <person name="Holmes B."/>
            <person name="Steigerwalt A.G."/>
            <person name="Villarma A."/>
            <person name="Sheth M."/>
            <person name="Batra D."/>
            <person name="Pryor J."/>
            <person name="Bernardet J.-F."/>
            <person name="Hugo C."/>
            <person name="Kampfer P."/>
            <person name="Newman J.D."/>
            <person name="McQuiston J.R."/>
        </authorList>
    </citation>
    <scope>NUCLEOTIDE SEQUENCE [LARGE SCALE GENOMIC DNA]</scope>
    <source>
        <strain evidence="3">G0081</strain>
    </source>
</reference>
<keyword evidence="3" id="KW-1185">Reference proteome</keyword>
<proteinExistence type="predicted"/>
<dbReference type="EMBL" id="CP034159">
    <property type="protein sequence ID" value="AZI32952.1"/>
    <property type="molecule type" value="Genomic_DNA"/>
</dbReference>
<dbReference type="InterPro" id="IPR056640">
    <property type="entry name" value="DUF7738"/>
</dbReference>
<dbReference type="RefSeq" id="WP_125023913.1">
    <property type="nucleotide sequence ID" value="NZ_CP034159.1"/>
</dbReference>
<dbReference type="Proteomes" id="UP000270185">
    <property type="component" value="Chromosome"/>
</dbReference>
<dbReference type="PROSITE" id="PS51257">
    <property type="entry name" value="PROKAR_LIPOPROTEIN"/>
    <property type="match status" value="1"/>
</dbReference>